<dbReference type="InterPro" id="IPR000834">
    <property type="entry name" value="Peptidase_M14"/>
</dbReference>
<accession>A0A8B7NU16</accession>
<dbReference type="PANTHER" id="PTHR11532:SF93">
    <property type="entry name" value="CARBOXYPEPTIDASE E"/>
    <property type="match status" value="1"/>
</dbReference>
<dbReference type="Proteomes" id="UP000694843">
    <property type="component" value="Unplaced"/>
</dbReference>
<dbReference type="OMA" id="WQSHIGV"/>
<evidence type="ECO:0000313" key="16">
    <source>
        <dbReference type="Proteomes" id="UP000694843"/>
    </source>
</evidence>
<feature type="signal peptide" evidence="14">
    <location>
        <begin position="1"/>
        <end position="24"/>
    </location>
</feature>
<dbReference type="CDD" id="cd03858">
    <property type="entry name" value="M14_CP_N-E_like"/>
    <property type="match status" value="1"/>
</dbReference>
<dbReference type="InterPro" id="IPR057247">
    <property type="entry name" value="CARBOXYPEPT_ZN_2"/>
</dbReference>
<dbReference type="InterPro" id="IPR057246">
    <property type="entry name" value="CARBOXYPEPT_ZN_1"/>
</dbReference>
<dbReference type="Gene3D" id="2.60.40.1120">
    <property type="entry name" value="Carboxypeptidase-like, regulatory domain"/>
    <property type="match status" value="1"/>
</dbReference>
<dbReference type="GO" id="GO:0008270">
    <property type="term" value="F:zinc ion binding"/>
    <property type="evidence" value="ECO:0007669"/>
    <property type="project" value="InterPro"/>
</dbReference>
<evidence type="ECO:0000256" key="10">
    <source>
        <dbReference type="ARBA" id="ARBA00022833"/>
    </source>
</evidence>
<keyword evidence="6" id="KW-0645">Protease</keyword>
<dbReference type="CDD" id="cd11308">
    <property type="entry name" value="Peptidase_M14NE-CP-C_like"/>
    <property type="match status" value="1"/>
</dbReference>
<sequence length="485" mass="54711">MTLDKRMWSLMFAWAFVVVPQAYGAAVKKSESAFELRHHNNMELQLELKAVEQRCPDIAHVYALDERSVRGFPLWVLELSDHPGTHEILEPEMKYVANMHGNEVVGRELLLALADDMCSKWRAQDEEVQRLINSTRIHILPSMNPDGWQTATQAGGSDYLIGRSNNHSVDLNRDFPDLDRVMYGNEARHLPHNNHLLDHLRRLDLHPEPETMAVMNWILTIPFVLSANLHGGDLVANYPYDASRSGAPQEYTASPDDATFRMLAHSYADNHPRMHDPHRRPCVRGDMTFGDDGGVTNGAAWYSVKGGMQDFNYLASNAMEITLELGCDKYPSQDRLAELWRENKKSLYEFMWQVHTGVSGLVRDGLTGLGLPQAVISVRNITKVNATHFRNEAILHDVTTAAAGDYWRLLTPGTYEVTASAEGYLPLTHVVTVANPRHAGAALRCDFALIPVTEDMLETLQQDVAYDDEYKDALEAAILDRLRRE</sequence>
<keyword evidence="12" id="KW-0325">Glycoprotein</keyword>
<evidence type="ECO:0000256" key="1">
    <source>
        <dbReference type="ARBA" id="ARBA00001947"/>
    </source>
</evidence>
<evidence type="ECO:0000256" key="5">
    <source>
        <dbReference type="ARBA" id="ARBA00022645"/>
    </source>
</evidence>
<evidence type="ECO:0000256" key="3">
    <source>
        <dbReference type="ARBA" id="ARBA00005988"/>
    </source>
</evidence>
<evidence type="ECO:0000256" key="11">
    <source>
        <dbReference type="ARBA" id="ARBA00023049"/>
    </source>
</evidence>
<name>A0A8B7NU16_HYAAZ</name>
<keyword evidence="5" id="KW-0121">Carboxypeptidase</keyword>
<dbReference type="PROSITE" id="PS52035">
    <property type="entry name" value="PEPTIDASE_M14"/>
    <property type="match status" value="1"/>
</dbReference>
<feature type="active site" description="Proton donor/acceptor" evidence="13">
    <location>
        <position position="324"/>
    </location>
</feature>
<dbReference type="Gene3D" id="3.40.630.10">
    <property type="entry name" value="Zn peptidases"/>
    <property type="match status" value="1"/>
</dbReference>
<dbReference type="KEGG" id="hazt:108673835"/>
<dbReference type="SUPFAM" id="SSF49464">
    <property type="entry name" value="Carboxypeptidase regulatory domain-like"/>
    <property type="match status" value="1"/>
</dbReference>
<keyword evidence="16" id="KW-1185">Reference proteome</keyword>
<evidence type="ECO:0000256" key="8">
    <source>
        <dbReference type="ARBA" id="ARBA00022729"/>
    </source>
</evidence>
<protein>
    <submittedName>
        <fullName evidence="17">Carboxypeptidase E-like</fullName>
    </submittedName>
</protein>
<keyword evidence="7" id="KW-0479">Metal-binding</keyword>
<dbReference type="AlphaFoldDB" id="A0A8B7NU16"/>
<evidence type="ECO:0000256" key="4">
    <source>
        <dbReference type="ARBA" id="ARBA00022525"/>
    </source>
</evidence>
<feature type="domain" description="Peptidase M14" evidence="15">
    <location>
        <begin position="37"/>
        <end position="354"/>
    </location>
</feature>
<evidence type="ECO:0000256" key="14">
    <source>
        <dbReference type="SAM" id="SignalP"/>
    </source>
</evidence>
<dbReference type="FunFam" id="3.40.630.10:FF:000013">
    <property type="entry name" value="carboxypeptidase N catalytic chain"/>
    <property type="match status" value="1"/>
</dbReference>
<dbReference type="Pfam" id="PF00246">
    <property type="entry name" value="Peptidase_M14"/>
    <property type="match status" value="1"/>
</dbReference>
<proteinExistence type="inferred from homology"/>
<keyword evidence="11" id="KW-0482">Metalloprotease</keyword>
<evidence type="ECO:0000256" key="13">
    <source>
        <dbReference type="PROSITE-ProRule" id="PRU01379"/>
    </source>
</evidence>
<evidence type="ECO:0000256" key="6">
    <source>
        <dbReference type="ARBA" id="ARBA00022670"/>
    </source>
</evidence>
<comment type="cofactor">
    <cofactor evidence="1">
        <name>Zn(2+)</name>
        <dbReference type="ChEBI" id="CHEBI:29105"/>
    </cofactor>
</comment>
<dbReference type="PANTHER" id="PTHR11532">
    <property type="entry name" value="PROTEASE M14 CARBOXYPEPTIDASE"/>
    <property type="match status" value="1"/>
</dbReference>
<dbReference type="InterPro" id="IPR008969">
    <property type="entry name" value="CarboxyPept-like_regulatory"/>
</dbReference>
<comment type="subcellular location">
    <subcellularLocation>
        <location evidence="2">Secreted</location>
    </subcellularLocation>
</comment>
<dbReference type="PROSITE" id="PS00132">
    <property type="entry name" value="CARBOXYPEPT_ZN_1"/>
    <property type="match status" value="1"/>
</dbReference>
<feature type="chain" id="PRO_5034614585" evidence="14">
    <location>
        <begin position="25"/>
        <end position="485"/>
    </location>
</feature>
<reference evidence="17" key="1">
    <citation type="submission" date="2025-08" db="UniProtKB">
        <authorList>
            <consortium name="RefSeq"/>
        </authorList>
    </citation>
    <scope>IDENTIFICATION</scope>
    <source>
        <tissue evidence="17">Whole organism</tissue>
    </source>
</reference>
<dbReference type="SMART" id="SM00631">
    <property type="entry name" value="Zn_pept"/>
    <property type="match status" value="1"/>
</dbReference>
<dbReference type="PRINTS" id="PR00765">
    <property type="entry name" value="CRBOXYPTASEA"/>
</dbReference>
<comment type="similarity">
    <text evidence="3 13">Belongs to the peptidase M14 family.</text>
</comment>
<keyword evidence="9" id="KW-0378">Hydrolase</keyword>
<dbReference type="GO" id="GO:0016485">
    <property type="term" value="P:protein processing"/>
    <property type="evidence" value="ECO:0007669"/>
    <property type="project" value="TreeGrafter"/>
</dbReference>
<keyword evidence="10" id="KW-0862">Zinc</keyword>
<dbReference type="RefSeq" id="XP_018017205.1">
    <property type="nucleotide sequence ID" value="XM_018161716.1"/>
</dbReference>
<dbReference type="OrthoDB" id="10249045at2759"/>
<evidence type="ECO:0000259" key="15">
    <source>
        <dbReference type="PROSITE" id="PS52035"/>
    </source>
</evidence>
<dbReference type="SUPFAM" id="SSF53187">
    <property type="entry name" value="Zn-dependent exopeptidases"/>
    <property type="match status" value="1"/>
</dbReference>
<dbReference type="Pfam" id="PF13620">
    <property type="entry name" value="CarboxypepD_reg"/>
    <property type="match status" value="1"/>
</dbReference>
<evidence type="ECO:0000256" key="7">
    <source>
        <dbReference type="ARBA" id="ARBA00022723"/>
    </source>
</evidence>
<dbReference type="PROSITE" id="PS00133">
    <property type="entry name" value="CARBOXYPEPT_ZN_2"/>
    <property type="match status" value="1"/>
</dbReference>
<evidence type="ECO:0000313" key="17">
    <source>
        <dbReference type="RefSeq" id="XP_018017205.1"/>
    </source>
</evidence>
<evidence type="ECO:0000256" key="9">
    <source>
        <dbReference type="ARBA" id="ARBA00022801"/>
    </source>
</evidence>
<evidence type="ECO:0000256" key="12">
    <source>
        <dbReference type="ARBA" id="ARBA00023180"/>
    </source>
</evidence>
<organism evidence="16 17">
    <name type="scientific">Hyalella azteca</name>
    <name type="common">Amphipod</name>
    <dbReference type="NCBI Taxonomy" id="294128"/>
    <lineage>
        <taxon>Eukaryota</taxon>
        <taxon>Metazoa</taxon>
        <taxon>Ecdysozoa</taxon>
        <taxon>Arthropoda</taxon>
        <taxon>Crustacea</taxon>
        <taxon>Multicrustacea</taxon>
        <taxon>Malacostraca</taxon>
        <taxon>Eumalacostraca</taxon>
        <taxon>Peracarida</taxon>
        <taxon>Amphipoda</taxon>
        <taxon>Senticaudata</taxon>
        <taxon>Talitrida</taxon>
        <taxon>Talitroidea</taxon>
        <taxon>Hyalellidae</taxon>
        <taxon>Hyalella</taxon>
    </lineage>
</organism>
<keyword evidence="8 14" id="KW-0732">Signal</keyword>
<dbReference type="GO" id="GO:0006518">
    <property type="term" value="P:peptide metabolic process"/>
    <property type="evidence" value="ECO:0007669"/>
    <property type="project" value="TreeGrafter"/>
</dbReference>
<dbReference type="InterPro" id="IPR050753">
    <property type="entry name" value="Peptidase_M14_domain"/>
</dbReference>
<gene>
    <name evidence="17" type="primary">LOC108673835</name>
</gene>
<dbReference type="GO" id="GO:0004181">
    <property type="term" value="F:metallocarboxypeptidase activity"/>
    <property type="evidence" value="ECO:0007669"/>
    <property type="project" value="InterPro"/>
</dbReference>
<evidence type="ECO:0000256" key="2">
    <source>
        <dbReference type="ARBA" id="ARBA00004613"/>
    </source>
</evidence>
<keyword evidence="4" id="KW-0964">Secreted</keyword>
<dbReference type="GeneID" id="108673835"/>
<dbReference type="GO" id="GO:0005615">
    <property type="term" value="C:extracellular space"/>
    <property type="evidence" value="ECO:0007669"/>
    <property type="project" value="TreeGrafter"/>
</dbReference>